<gene>
    <name evidence="3" type="ORF">GCM10023196_089710</name>
</gene>
<organism evidence="3 4">
    <name type="scientific">Actinoallomurus vinaceus</name>
    <dbReference type="NCBI Taxonomy" id="1080074"/>
    <lineage>
        <taxon>Bacteria</taxon>
        <taxon>Bacillati</taxon>
        <taxon>Actinomycetota</taxon>
        <taxon>Actinomycetes</taxon>
        <taxon>Streptosporangiales</taxon>
        <taxon>Thermomonosporaceae</taxon>
        <taxon>Actinoallomurus</taxon>
    </lineage>
</organism>
<dbReference type="Proteomes" id="UP001501442">
    <property type="component" value="Unassembled WGS sequence"/>
</dbReference>
<evidence type="ECO:0000313" key="3">
    <source>
        <dbReference type="EMBL" id="GAA4637135.1"/>
    </source>
</evidence>
<feature type="transmembrane region" description="Helical" evidence="2">
    <location>
        <begin position="176"/>
        <end position="197"/>
    </location>
</feature>
<comment type="caution">
    <text evidence="3">The sequence shown here is derived from an EMBL/GenBank/DDBJ whole genome shotgun (WGS) entry which is preliminary data.</text>
</comment>
<dbReference type="EMBL" id="BAABHK010000019">
    <property type="protein sequence ID" value="GAA4637135.1"/>
    <property type="molecule type" value="Genomic_DNA"/>
</dbReference>
<dbReference type="RefSeq" id="WP_345440093.1">
    <property type="nucleotide sequence ID" value="NZ_BAABHK010000019.1"/>
</dbReference>
<proteinExistence type="predicted"/>
<keyword evidence="2" id="KW-1133">Transmembrane helix</keyword>
<keyword evidence="2" id="KW-0812">Transmembrane</keyword>
<feature type="transmembrane region" description="Helical" evidence="2">
    <location>
        <begin position="85"/>
        <end position="111"/>
    </location>
</feature>
<dbReference type="PANTHER" id="PTHR37305">
    <property type="entry name" value="INTEGRAL MEMBRANE PROTEIN-RELATED"/>
    <property type="match status" value="1"/>
</dbReference>
<evidence type="ECO:0000313" key="4">
    <source>
        <dbReference type="Proteomes" id="UP001501442"/>
    </source>
</evidence>
<evidence type="ECO:0000256" key="1">
    <source>
        <dbReference type="SAM" id="MobiDB-lite"/>
    </source>
</evidence>
<sequence>MTAPASPRAAVPRPAAGRRPAAGPGVRFRDLLAAEWIKLWSLRSTRWVLGLGVLLVIAAALQKSLDAYDSWPTFRPVEKAHFDPMTAAFSGVTATLVMIGASVVGALAIAGEYSTGLIRTTLTAVPARGRVVAAKATVMAGVMLVLGAVLSLGTFAVSQAILSGRGVALSPGDSGVPHVLVANALLAPLSALVGMGIGALLRHTAGTVAACCAVLVIVPGFFKPTVHQWANDLYAWFPFYDWVHCLSLRHPLSAPALPTTSGSWIVFALWPLVAAVLAVIVVRRRDV</sequence>
<name>A0ABP8UQ48_9ACTN</name>
<keyword evidence="2" id="KW-0472">Membrane</keyword>
<feature type="transmembrane region" description="Helical" evidence="2">
    <location>
        <begin position="132"/>
        <end position="156"/>
    </location>
</feature>
<feature type="transmembrane region" description="Helical" evidence="2">
    <location>
        <begin position="262"/>
        <end position="282"/>
    </location>
</feature>
<dbReference type="PANTHER" id="PTHR37305:SF1">
    <property type="entry name" value="MEMBRANE PROTEIN"/>
    <property type="match status" value="1"/>
</dbReference>
<protein>
    <submittedName>
        <fullName evidence="3">ABC transporter permease</fullName>
    </submittedName>
</protein>
<keyword evidence="4" id="KW-1185">Reference proteome</keyword>
<feature type="region of interest" description="Disordered" evidence="1">
    <location>
        <begin position="1"/>
        <end position="22"/>
    </location>
</feature>
<accession>A0ABP8UQ48</accession>
<evidence type="ECO:0000256" key="2">
    <source>
        <dbReference type="SAM" id="Phobius"/>
    </source>
</evidence>
<reference evidence="4" key="1">
    <citation type="journal article" date="2019" name="Int. J. Syst. Evol. Microbiol.">
        <title>The Global Catalogue of Microorganisms (GCM) 10K type strain sequencing project: providing services to taxonomists for standard genome sequencing and annotation.</title>
        <authorList>
            <consortium name="The Broad Institute Genomics Platform"/>
            <consortium name="The Broad Institute Genome Sequencing Center for Infectious Disease"/>
            <person name="Wu L."/>
            <person name="Ma J."/>
        </authorList>
    </citation>
    <scope>NUCLEOTIDE SEQUENCE [LARGE SCALE GENOMIC DNA]</scope>
    <source>
        <strain evidence="4">JCM 17939</strain>
    </source>
</reference>
<feature type="transmembrane region" description="Helical" evidence="2">
    <location>
        <begin position="47"/>
        <end position="65"/>
    </location>
</feature>
<feature type="transmembrane region" description="Helical" evidence="2">
    <location>
        <begin position="204"/>
        <end position="222"/>
    </location>
</feature>